<gene>
    <name evidence="1" type="ORF">LOK49_LG15G02452</name>
</gene>
<reference evidence="1 2" key="1">
    <citation type="journal article" date="2022" name="Plant J.">
        <title>Chromosome-level genome of Camellia lanceoleosa provides a valuable resource for understanding genome evolution and self-incompatibility.</title>
        <authorList>
            <person name="Gong W."/>
            <person name="Xiao S."/>
            <person name="Wang L."/>
            <person name="Liao Z."/>
            <person name="Chang Y."/>
            <person name="Mo W."/>
            <person name="Hu G."/>
            <person name="Li W."/>
            <person name="Zhao G."/>
            <person name="Zhu H."/>
            <person name="Hu X."/>
            <person name="Ji K."/>
            <person name="Xiang X."/>
            <person name="Song Q."/>
            <person name="Yuan D."/>
            <person name="Jin S."/>
            <person name="Zhang L."/>
        </authorList>
    </citation>
    <scope>NUCLEOTIDE SEQUENCE [LARGE SCALE GENOMIC DNA]</scope>
    <source>
        <strain evidence="1">SQ_2022a</strain>
    </source>
</reference>
<dbReference type="Proteomes" id="UP001060215">
    <property type="component" value="Chromosome 11"/>
</dbReference>
<dbReference type="EMBL" id="CM045768">
    <property type="protein sequence ID" value="KAI7983601.1"/>
    <property type="molecule type" value="Genomic_DNA"/>
</dbReference>
<evidence type="ECO:0000313" key="2">
    <source>
        <dbReference type="Proteomes" id="UP001060215"/>
    </source>
</evidence>
<proteinExistence type="predicted"/>
<organism evidence="1 2">
    <name type="scientific">Camellia lanceoleosa</name>
    <dbReference type="NCBI Taxonomy" id="1840588"/>
    <lineage>
        <taxon>Eukaryota</taxon>
        <taxon>Viridiplantae</taxon>
        <taxon>Streptophyta</taxon>
        <taxon>Embryophyta</taxon>
        <taxon>Tracheophyta</taxon>
        <taxon>Spermatophyta</taxon>
        <taxon>Magnoliopsida</taxon>
        <taxon>eudicotyledons</taxon>
        <taxon>Gunneridae</taxon>
        <taxon>Pentapetalae</taxon>
        <taxon>asterids</taxon>
        <taxon>Ericales</taxon>
        <taxon>Theaceae</taxon>
        <taxon>Camellia</taxon>
    </lineage>
</organism>
<comment type="caution">
    <text evidence="1">The sequence shown here is derived from an EMBL/GenBank/DDBJ whole genome shotgun (WGS) entry which is preliminary data.</text>
</comment>
<name>A0ACC0F859_9ERIC</name>
<evidence type="ECO:0000313" key="1">
    <source>
        <dbReference type="EMBL" id="KAI7983601.1"/>
    </source>
</evidence>
<sequence>MGDQHANTVKAEMKRLCMQQGDLQRAYLKLQGEYSQVLAENRSLLNNLSELKEEKCIAEEENNFILLETLALDNLDLEKEVGVLGGELEMKEMENLLLKDSMKKLEEELLEVKDFNNQLRHEISTGKNFLCQKEIKLLEAEEKLKATEDLNSELCGTMEGLKKQHEESILMKENLEKHIFELSEENISQNKEIECLPEVNGNLDSELGILREDVEVHRIREENLSSKLQEIGNDFEM</sequence>
<keyword evidence="2" id="KW-1185">Reference proteome</keyword>
<accession>A0ACC0F859</accession>
<protein>
    <submittedName>
        <fullName evidence="1">Protein NETWORKED 1A</fullName>
    </submittedName>
</protein>